<keyword evidence="3" id="KW-1185">Reference proteome</keyword>
<evidence type="ECO:0000259" key="1">
    <source>
        <dbReference type="Pfam" id="PF00248"/>
    </source>
</evidence>
<name>A0A518CS51_9PLAN</name>
<dbReference type="InterPro" id="IPR020471">
    <property type="entry name" value="AKR"/>
</dbReference>
<dbReference type="KEGG" id="plon:Pla110_37980"/>
<organism evidence="2 3">
    <name type="scientific">Polystyrenella longa</name>
    <dbReference type="NCBI Taxonomy" id="2528007"/>
    <lineage>
        <taxon>Bacteria</taxon>
        <taxon>Pseudomonadati</taxon>
        <taxon>Planctomycetota</taxon>
        <taxon>Planctomycetia</taxon>
        <taxon>Planctomycetales</taxon>
        <taxon>Planctomycetaceae</taxon>
        <taxon>Polystyrenella</taxon>
    </lineage>
</organism>
<dbReference type="AlphaFoldDB" id="A0A518CS51"/>
<dbReference type="SUPFAM" id="SSF51430">
    <property type="entry name" value="NAD(P)-linked oxidoreductase"/>
    <property type="match status" value="1"/>
</dbReference>
<evidence type="ECO:0000313" key="2">
    <source>
        <dbReference type="EMBL" id="QDU82043.1"/>
    </source>
</evidence>
<evidence type="ECO:0000313" key="3">
    <source>
        <dbReference type="Proteomes" id="UP000317178"/>
    </source>
</evidence>
<feature type="domain" description="NADP-dependent oxidoreductase" evidence="1">
    <location>
        <begin position="64"/>
        <end position="369"/>
    </location>
</feature>
<dbReference type="GO" id="GO:0005829">
    <property type="term" value="C:cytosol"/>
    <property type="evidence" value="ECO:0007669"/>
    <property type="project" value="TreeGrafter"/>
</dbReference>
<dbReference type="PANTHER" id="PTHR42686:SF1">
    <property type="entry name" value="GH17980P-RELATED"/>
    <property type="match status" value="1"/>
</dbReference>
<dbReference type="PROSITE" id="PS51318">
    <property type="entry name" value="TAT"/>
    <property type="match status" value="1"/>
</dbReference>
<dbReference type="GO" id="GO:0050235">
    <property type="term" value="F:pyridoxal 4-dehydrogenase activity"/>
    <property type="evidence" value="ECO:0007669"/>
    <property type="project" value="UniProtKB-EC"/>
</dbReference>
<keyword evidence="2" id="KW-0560">Oxidoreductase</keyword>
<dbReference type="Pfam" id="PF00248">
    <property type="entry name" value="Aldo_ket_red"/>
    <property type="match status" value="1"/>
</dbReference>
<gene>
    <name evidence="2" type="primary">pld1</name>
    <name evidence="2" type="ORF">Pla110_37980</name>
</gene>
<dbReference type="InterPro" id="IPR006311">
    <property type="entry name" value="TAT_signal"/>
</dbReference>
<dbReference type="InterPro" id="IPR036812">
    <property type="entry name" value="NAD(P)_OxRdtase_dom_sf"/>
</dbReference>
<dbReference type="CDD" id="cd19152">
    <property type="entry name" value="AKR_AKR15A"/>
    <property type="match status" value="1"/>
</dbReference>
<sequence length="384" mass="42219">MESNRRNFLQTMAAAGTVALAGRSLFAAPGIGSVLPIEGNQTGEPLPKNKNHLEGHYRPETRFGLGGVAVGNAFAPTSDEDALAAMQNAWDSGTRYFDTSPWYGLGLSERRFGWFLHNQKPTDYVLSTKVGRLLKAAEAPPADLLWKNPSSFDYEYDYSAEGTRRSIEDSLQRMGVSEIDIVFIHDLSPDNPDMKENWTEYFEVARKGAMPELTRMREEGIIKAWGFGVNRPAPALKAVDVADPDIFLLATQYSLMEHEEALNKTFPVLADRGISVVIGAPLNAGFLAGRDRYNYSSNIPEGFNEKRERMMKIAGDHGVDLRTAALQFCEAPKVVSAVIPGARNAGQARANAESMTVSIPDSFWETLKSERLIAQNAPTPTAKT</sequence>
<proteinExistence type="predicted"/>
<dbReference type="PANTHER" id="PTHR42686">
    <property type="entry name" value="GH17980P-RELATED"/>
    <property type="match status" value="1"/>
</dbReference>
<dbReference type="RefSeq" id="WP_144997896.1">
    <property type="nucleotide sequence ID" value="NZ_CP036281.1"/>
</dbReference>
<dbReference type="Gene3D" id="3.20.20.100">
    <property type="entry name" value="NADP-dependent oxidoreductase domain"/>
    <property type="match status" value="1"/>
</dbReference>
<dbReference type="InterPro" id="IPR023210">
    <property type="entry name" value="NADP_OxRdtase_dom"/>
</dbReference>
<dbReference type="EC" id="1.1.1.107" evidence="2"/>
<dbReference type="Proteomes" id="UP000317178">
    <property type="component" value="Chromosome"/>
</dbReference>
<dbReference type="OrthoDB" id="9773828at2"/>
<accession>A0A518CS51</accession>
<protein>
    <submittedName>
        <fullName evidence="2">Pyridoxal 4-dehydrogenase</fullName>
        <ecNumber evidence="2">1.1.1.107</ecNumber>
    </submittedName>
</protein>
<dbReference type="EMBL" id="CP036281">
    <property type="protein sequence ID" value="QDU82043.1"/>
    <property type="molecule type" value="Genomic_DNA"/>
</dbReference>
<reference evidence="2 3" key="1">
    <citation type="submission" date="2019-02" db="EMBL/GenBank/DDBJ databases">
        <title>Deep-cultivation of Planctomycetes and their phenomic and genomic characterization uncovers novel biology.</title>
        <authorList>
            <person name="Wiegand S."/>
            <person name="Jogler M."/>
            <person name="Boedeker C."/>
            <person name="Pinto D."/>
            <person name="Vollmers J."/>
            <person name="Rivas-Marin E."/>
            <person name="Kohn T."/>
            <person name="Peeters S.H."/>
            <person name="Heuer A."/>
            <person name="Rast P."/>
            <person name="Oberbeckmann S."/>
            <person name="Bunk B."/>
            <person name="Jeske O."/>
            <person name="Meyerdierks A."/>
            <person name="Storesund J.E."/>
            <person name="Kallscheuer N."/>
            <person name="Luecker S."/>
            <person name="Lage O.M."/>
            <person name="Pohl T."/>
            <person name="Merkel B.J."/>
            <person name="Hornburger P."/>
            <person name="Mueller R.-W."/>
            <person name="Bruemmer F."/>
            <person name="Labrenz M."/>
            <person name="Spormann A.M."/>
            <person name="Op den Camp H."/>
            <person name="Overmann J."/>
            <person name="Amann R."/>
            <person name="Jetten M.S.M."/>
            <person name="Mascher T."/>
            <person name="Medema M.H."/>
            <person name="Devos D.P."/>
            <person name="Kaster A.-K."/>
            <person name="Ovreas L."/>
            <person name="Rohde M."/>
            <person name="Galperin M.Y."/>
            <person name="Jogler C."/>
        </authorList>
    </citation>
    <scope>NUCLEOTIDE SEQUENCE [LARGE SCALE GENOMIC DNA]</scope>
    <source>
        <strain evidence="2 3">Pla110</strain>
    </source>
</reference>